<protein>
    <submittedName>
        <fullName evidence="7">Extracellular solute-binding protein</fullName>
    </submittedName>
</protein>
<dbReference type="Proteomes" id="UP001499854">
    <property type="component" value="Unassembled WGS sequence"/>
</dbReference>
<dbReference type="SUPFAM" id="SSF53850">
    <property type="entry name" value="Periplasmic binding protein-like II"/>
    <property type="match status" value="1"/>
</dbReference>
<keyword evidence="1" id="KW-1003">Cell membrane</keyword>
<dbReference type="RefSeq" id="WP_344660403.1">
    <property type="nucleotide sequence ID" value="NZ_BAAAQM010000040.1"/>
</dbReference>
<keyword evidence="8" id="KW-1185">Reference proteome</keyword>
<accession>A0ABN2SKZ9</accession>
<sequence>MNTKRWTGMLAAGLVLAAAGCSNATSHSPSGGSGGAAAAPADPAKVSGTITVLTNRTDLVKDGTLKKYADQFNQVYPNVTVKFEGHTDYEGDVKIRMSSSDYGDVLLIPNALGQAEYPRFFADLGSATALGQKYRFVSKATVNGEVYGLAQNGNAVGFVYNKAVWAKAGITDWPKSPDEFLADLGQIKAKTGAIPYYTNYKDGWPITKWQDALGAASCDVDAGDALASSQAPWAAGTELNTIDTLMYDVVKRGYSEADPTTTNWEKSKSLLGTGQIGTMWLGSWAVSQMQAAATAAGGKADDIGFMPFPAQPNGKFCTVAGPDYQLAVSIHSAHKDAARAWVDWFVDKSTYAQDQGDVPTLKSAALPAALQPFQNAGVNMIELSQAKTATVNTIDDASEIGLTKPDYRQHIIDLARGAASGSLESDFADLNKKWSEAVKTAGS</sequence>
<evidence type="ECO:0000313" key="7">
    <source>
        <dbReference type="EMBL" id="GAA1988287.1"/>
    </source>
</evidence>
<dbReference type="PROSITE" id="PS51257">
    <property type="entry name" value="PROKAR_LIPOPROTEIN"/>
    <property type="match status" value="1"/>
</dbReference>
<evidence type="ECO:0000256" key="3">
    <source>
        <dbReference type="ARBA" id="ARBA00023136"/>
    </source>
</evidence>
<evidence type="ECO:0000256" key="5">
    <source>
        <dbReference type="ARBA" id="ARBA00023288"/>
    </source>
</evidence>
<keyword evidence="2 6" id="KW-0732">Signal</keyword>
<feature type="signal peptide" evidence="6">
    <location>
        <begin position="1"/>
        <end position="24"/>
    </location>
</feature>
<dbReference type="InterPro" id="IPR050490">
    <property type="entry name" value="Bact_solute-bd_prot1"/>
</dbReference>
<organism evidence="7 8">
    <name type="scientific">Catenulispora subtropica</name>
    <dbReference type="NCBI Taxonomy" id="450798"/>
    <lineage>
        <taxon>Bacteria</taxon>
        <taxon>Bacillati</taxon>
        <taxon>Actinomycetota</taxon>
        <taxon>Actinomycetes</taxon>
        <taxon>Catenulisporales</taxon>
        <taxon>Catenulisporaceae</taxon>
        <taxon>Catenulispora</taxon>
    </lineage>
</organism>
<gene>
    <name evidence="7" type="ORF">GCM10009838_58900</name>
</gene>
<dbReference type="InterPro" id="IPR006059">
    <property type="entry name" value="SBP"/>
</dbReference>
<dbReference type="Gene3D" id="3.40.190.10">
    <property type="entry name" value="Periplasmic binding protein-like II"/>
    <property type="match status" value="2"/>
</dbReference>
<dbReference type="EMBL" id="BAAAQM010000040">
    <property type="protein sequence ID" value="GAA1988287.1"/>
    <property type="molecule type" value="Genomic_DNA"/>
</dbReference>
<evidence type="ECO:0000256" key="4">
    <source>
        <dbReference type="ARBA" id="ARBA00023139"/>
    </source>
</evidence>
<keyword evidence="5" id="KW-0449">Lipoprotein</keyword>
<proteinExistence type="predicted"/>
<evidence type="ECO:0000256" key="2">
    <source>
        <dbReference type="ARBA" id="ARBA00022729"/>
    </source>
</evidence>
<name>A0ABN2SKZ9_9ACTN</name>
<evidence type="ECO:0000313" key="8">
    <source>
        <dbReference type="Proteomes" id="UP001499854"/>
    </source>
</evidence>
<reference evidence="7 8" key="1">
    <citation type="journal article" date="2019" name="Int. J. Syst. Evol. Microbiol.">
        <title>The Global Catalogue of Microorganisms (GCM) 10K type strain sequencing project: providing services to taxonomists for standard genome sequencing and annotation.</title>
        <authorList>
            <consortium name="The Broad Institute Genomics Platform"/>
            <consortium name="The Broad Institute Genome Sequencing Center for Infectious Disease"/>
            <person name="Wu L."/>
            <person name="Ma J."/>
        </authorList>
    </citation>
    <scope>NUCLEOTIDE SEQUENCE [LARGE SCALE GENOMIC DNA]</scope>
    <source>
        <strain evidence="7 8">JCM 16013</strain>
    </source>
</reference>
<feature type="chain" id="PRO_5046378640" evidence="6">
    <location>
        <begin position="25"/>
        <end position="443"/>
    </location>
</feature>
<dbReference type="Pfam" id="PF01547">
    <property type="entry name" value="SBP_bac_1"/>
    <property type="match status" value="1"/>
</dbReference>
<comment type="caution">
    <text evidence="7">The sequence shown here is derived from an EMBL/GenBank/DDBJ whole genome shotgun (WGS) entry which is preliminary data.</text>
</comment>
<dbReference type="PANTHER" id="PTHR43649:SF33">
    <property type="entry name" value="POLYGALACTURONAN_RHAMNOGALACTURONAN-BINDING PROTEIN YTCQ"/>
    <property type="match status" value="1"/>
</dbReference>
<evidence type="ECO:0000256" key="6">
    <source>
        <dbReference type="SAM" id="SignalP"/>
    </source>
</evidence>
<keyword evidence="4" id="KW-0564">Palmitate</keyword>
<dbReference type="PANTHER" id="PTHR43649">
    <property type="entry name" value="ARABINOSE-BINDING PROTEIN-RELATED"/>
    <property type="match status" value="1"/>
</dbReference>
<evidence type="ECO:0000256" key="1">
    <source>
        <dbReference type="ARBA" id="ARBA00022475"/>
    </source>
</evidence>
<keyword evidence="3" id="KW-0472">Membrane</keyword>